<protein>
    <submittedName>
        <fullName evidence="4">FecR domain-containing protein</fullName>
    </submittedName>
</protein>
<dbReference type="PANTHER" id="PTHR30273:SF2">
    <property type="entry name" value="PROTEIN FECR"/>
    <property type="match status" value="1"/>
</dbReference>
<dbReference type="Gene3D" id="3.55.50.30">
    <property type="match status" value="1"/>
</dbReference>
<dbReference type="InterPro" id="IPR006860">
    <property type="entry name" value="FecR"/>
</dbReference>
<organism evidence="4">
    <name type="scientific">Roseihalotalea indica</name>
    <dbReference type="NCBI Taxonomy" id="2867963"/>
    <lineage>
        <taxon>Bacteria</taxon>
        <taxon>Pseudomonadati</taxon>
        <taxon>Bacteroidota</taxon>
        <taxon>Cytophagia</taxon>
        <taxon>Cytophagales</taxon>
        <taxon>Catalimonadaceae</taxon>
        <taxon>Roseihalotalea</taxon>
    </lineage>
</organism>
<dbReference type="InterPro" id="IPR012373">
    <property type="entry name" value="Ferrdict_sens_TM"/>
</dbReference>
<evidence type="ECO:0000259" key="2">
    <source>
        <dbReference type="Pfam" id="PF04773"/>
    </source>
</evidence>
<dbReference type="GO" id="GO:0016989">
    <property type="term" value="F:sigma factor antagonist activity"/>
    <property type="evidence" value="ECO:0007669"/>
    <property type="project" value="TreeGrafter"/>
</dbReference>
<dbReference type="EMBL" id="CP120682">
    <property type="protein sequence ID" value="WKN37992.1"/>
    <property type="molecule type" value="Genomic_DNA"/>
</dbReference>
<accession>A0AA49JJ18</accession>
<proteinExistence type="predicted"/>
<dbReference type="PANTHER" id="PTHR30273">
    <property type="entry name" value="PERIPLASMIC SIGNAL SENSOR AND SIGMA FACTOR ACTIVATOR FECR-RELATED"/>
    <property type="match status" value="1"/>
</dbReference>
<evidence type="ECO:0000313" key="4">
    <source>
        <dbReference type="EMBL" id="WKN37992.1"/>
    </source>
</evidence>
<feature type="transmembrane region" description="Helical" evidence="1">
    <location>
        <begin position="115"/>
        <end position="133"/>
    </location>
</feature>
<reference evidence="4" key="2">
    <citation type="journal article" date="2024" name="Antonie Van Leeuwenhoek">
        <title>Roseihalotalea indica gen. nov., sp. nov., a halophilic Bacteroidetes from mesopelagic Southwest Indian Ocean with higher carbohydrate metabolic potential.</title>
        <authorList>
            <person name="Chen B."/>
            <person name="Zhang M."/>
            <person name="Lin D."/>
            <person name="Ye J."/>
            <person name="Tang K."/>
        </authorList>
    </citation>
    <scope>NUCLEOTIDE SEQUENCE</scope>
    <source>
        <strain evidence="4">TK19036</strain>
    </source>
</reference>
<dbReference type="Pfam" id="PF16344">
    <property type="entry name" value="FecR_C"/>
    <property type="match status" value="1"/>
</dbReference>
<evidence type="ECO:0000259" key="3">
    <source>
        <dbReference type="Pfam" id="PF16344"/>
    </source>
</evidence>
<name>A0AA49JJ18_9BACT</name>
<gene>
    <name evidence="4" type="ORF">K4G66_04630</name>
</gene>
<reference evidence="4" key="1">
    <citation type="journal article" date="2023" name="Comput. Struct. Biotechnol. J.">
        <title>Discovery of a novel marine Bacteroidetes with a rich repertoire of carbohydrate-active enzymes.</title>
        <authorList>
            <person name="Chen B."/>
            <person name="Liu G."/>
            <person name="Chen Q."/>
            <person name="Wang H."/>
            <person name="Liu L."/>
            <person name="Tang K."/>
        </authorList>
    </citation>
    <scope>NUCLEOTIDE SEQUENCE</scope>
    <source>
        <strain evidence="4">TK19036</strain>
    </source>
</reference>
<dbReference type="Gene3D" id="2.60.120.1440">
    <property type="match status" value="1"/>
</dbReference>
<dbReference type="PIRSF" id="PIRSF018266">
    <property type="entry name" value="FecR"/>
    <property type="match status" value="1"/>
</dbReference>
<keyword evidence="1" id="KW-0472">Membrane</keyword>
<keyword evidence="1" id="KW-1133">Transmembrane helix</keyword>
<feature type="domain" description="FecR protein" evidence="2">
    <location>
        <begin position="142"/>
        <end position="245"/>
    </location>
</feature>
<dbReference type="InterPro" id="IPR032508">
    <property type="entry name" value="FecR_C"/>
</dbReference>
<dbReference type="Pfam" id="PF04773">
    <property type="entry name" value="FecR"/>
    <property type="match status" value="1"/>
</dbReference>
<evidence type="ECO:0000256" key="1">
    <source>
        <dbReference type="SAM" id="Phobius"/>
    </source>
</evidence>
<feature type="domain" description="Protein FecR C-terminal" evidence="3">
    <location>
        <begin position="291"/>
        <end position="355"/>
    </location>
</feature>
<dbReference type="AlphaFoldDB" id="A0AA49JJ18"/>
<keyword evidence="1" id="KW-0812">Transmembrane</keyword>
<sequence>MNYQNYNTEDFLLDKNFRDWVENPDEDLNSFWNQYLQDHPEKREEVDQAREILQKMKFKKHTLSTNEVDGVWNNILQGKAKGGFRQPFGEPVLSVQSEPAGTLSHTNIVSRRKPLMIAASMALAFIVAGLLVWPKLRTHEEVYTTTYGETMTVALADGSVATLNANSSLRVPTDWSDTKAREVWLEGEAFFQVRRVSQNDNLSQEMPVKFLVHTQGVAVEVLGTQFNVNTRREKVQVVLNSGKVRLKLSEKEVLMSPGELVEVSGTEQEVSQRMVKPETYSSWKDNRLLCDTAPLGELAHTIEDRFGYEVVFMQDDLSDIKVSGTIPLDSIETFNLVISRLINANFEIKGDKVLISK</sequence>